<reference evidence="1" key="1">
    <citation type="journal article" date="2014" name="Int. J. Syst. Evol. Microbiol.">
        <title>Complete genome sequence of Corynebacterium casei LMG S-19264T (=DSM 44701T), isolated from a smear-ripened cheese.</title>
        <authorList>
            <consortium name="US DOE Joint Genome Institute (JGI-PGF)"/>
            <person name="Walter F."/>
            <person name="Albersmeier A."/>
            <person name="Kalinowski J."/>
            <person name="Ruckert C."/>
        </authorList>
    </citation>
    <scope>NUCLEOTIDE SEQUENCE</scope>
    <source>
        <strain evidence="1">KCTC 23714</strain>
    </source>
</reference>
<sequence length="147" mass="16368">MELSFPVFTRVQTFLQSMMDAFLAGDLSTAAACCDYPLRVTLAGRSIMVQALPEMVVLLRHLTVTRLAAGQTATQAEVWRITPPEDGVFCASVRWYHRNPIGQMVGHTDMIYTLRDLGESLRVIAADATELSLAEMADYPGRRRFTV</sequence>
<dbReference type="Proteomes" id="UP000628984">
    <property type="component" value="Unassembled WGS sequence"/>
</dbReference>
<evidence type="ECO:0000313" key="2">
    <source>
        <dbReference type="Proteomes" id="UP000628984"/>
    </source>
</evidence>
<comment type="caution">
    <text evidence="1">The sequence shown here is derived from an EMBL/GenBank/DDBJ whole genome shotgun (WGS) entry which is preliminary data.</text>
</comment>
<dbReference type="AlphaFoldDB" id="A0A918J2Y4"/>
<dbReference type="RefSeq" id="WP_382389771.1">
    <property type="nucleotide sequence ID" value="NZ_JBHSUT010000010.1"/>
</dbReference>
<organism evidence="1 2">
    <name type="scientific">Gemmobacter lanyuensis</name>
    <dbReference type="NCBI Taxonomy" id="1054497"/>
    <lineage>
        <taxon>Bacteria</taxon>
        <taxon>Pseudomonadati</taxon>
        <taxon>Pseudomonadota</taxon>
        <taxon>Alphaproteobacteria</taxon>
        <taxon>Rhodobacterales</taxon>
        <taxon>Paracoccaceae</taxon>
        <taxon>Gemmobacter</taxon>
    </lineage>
</organism>
<keyword evidence="2" id="KW-1185">Reference proteome</keyword>
<dbReference type="EMBL" id="BMYQ01000016">
    <property type="protein sequence ID" value="GGW44081.1"/>
    <property type="molecule type" value="Genomic_DNA"/>
</dbReference>
<evidence type="ECO:0000313" key="1">
    <source>
        <dbReference type="EMBL" id="GGW44081.1"/>
    </source>
</evidence>
<gene>
    <name evidence="1" type="ORF">GCM10011452_35490</name>
</gene>
<name>A0A918J2Y4_9RHOB</name>
<protein>
    <submittedName>
        <fullName evidence="1">Uncharacterized protein</fullName>
    </submittedName>
</protein>
<reference evidence="1" key="2">
    <citation type="submission" date="2020-09" db="EMBL/GenBank/DDBJ databases">
        <authorList>
            <person name="Sun Q."/>
            <person name="Kim S."/>
        </authorList>
    </citation>
    <scope>NUCLEOTIDE SEQUENCE</scope>
    <source>
        <strain evidence="1">KCTC 23714</strain>
    </source>
</reference>
<proteinExistence type="predicted"/>
<accession>A0A918J2Y4</accession>